<dbReference type="PANTHER" id="PTHR48083">
    <property type="entry name" value="MEDIUM-CHAIN SPECIFIC ACYL-COA DEHYDROGENASE, MITOCHONDRIAL-RELATED"/>
    <property type="match status" value="1"/>
</dbReference>
<protein>
    <submittedName>
        <fullName evidence="5">Oxidoreductase</fullName>
    </submittedName>
</protein>
<dbReference type="GO" id="GO:0016712">
    <property type="term" value="F:oxidoreductase activity, acting on paired donors, with incorporation or reduction of molecular oxygen, reduced flavin or flavoprotein as one donor, and incorporation of one atom of oxygen"/>
    <property type="evidence" value="ECO:0007669"/>
    <property type="project" value="TreeGrafter"/>
</dbReference>
<dbReference type="GO" id="GO:0005737">
    <property type="term" value="C:cytoplasm"/>
    <property type="evidence" value="ECO:0007669"/>
    <property type="project" value="TreeGrafter"/>
</dbReference>
<dbReference type="InterPro" id="IPR013107">
    <property type="entry name" value="Acyl-CoA_DH_C"/>
</dbReference>
<dbReference type="InterPro" id="IPR037069">
    <property type="entry name" value="AcylCoA_DH/ox_N_sf"/>
</dbReference>
<dbReference type="Pfam" id="PF08028">
    <property type="entry name" value="Acyl-CoA_dh_2"/>
    <property type="match status" value="1"/>
</dbReference>
<reference evidence="5 6" key="1">
    <citation type="journal article" date="2013" name="Genome Announc.">
        <title>Genome Sequence of Streptomyces violaceusniger Strain SPC6, a Halotolerant Streptomycete That Exhibits Rapid Growth and Development.</title>
        <authorList>
            <person name="Chen X."/>
            <person name="Zhang B."/>
            <person name="Zhang W."/>
            <person name="Wu X."/>
            <person name="Zhang M."/>
            <person name="Chen T."/>
            <person name="Liu G."/>
            <person name="Dyson P."/>
        </authorList>
    </citation>
    <scope>NUCLEOTIDE SEQUENCE [LARGE SCALE GENOMIC DNA]</scope>
    <source>
        <strain evidence="5 6">SPC6</strain>
    </source>
</reference>
<dbReference type="EMBL" id="ASHX02000001">
    <property type="protein sequence ID" value="OEJ93680.1"/>
    <property type="molecule type" value="Genomic_DNA"/>
</dbReference>
<dbReference type="SUPFAM" id="SSF47203">
    <property type="entry name" value="Acyl-CoA dehydrogenase C-terminal domain-like"/>
    <property type="match status" value="1"/>
</dbReference>
<accession>A0A1D3DMZ8</accession>
<proteinExistence type="inferred from homology"/>
<dbReference type="STRING" id="1306406.J116_003535"/>
<evidence type="ECO:0000313" key="6">
    <source>
        <dbReference type="Proteomes" id="UP000095329"/>
    </source>
</evidence>
<dbReference type="InterPro" id="IPR013786">
    <property type="entry name" value="AcylCoA_DH/ox_N"/>
</dbReference>
<evidence type="ECO:0000259" key="4">
    <source>
        <dbReference type="Pfam" id="PF08028"/>
    </source>
</evidence>
<dbReference type="Proteomes" id="UP000095329">
    <property type="component" value="Unassembled WGS sequence"/>
</dbReference>
<dbReference type="Pfam" id="PF02771">
    <property type="entry name" value="Acyl-CoA_dh_N"/>
    <property type="match status" value="1"/>
</dbReference>
<dbReference type="SUPFAM" id="SSF56645">
    <property type="entry name" value="Acyl-CoA dehydrogenase NM domain-like"/>
    <property type="match status" value="1"/>
</dbReference>
<keyword evidence="6" id="KW-1185">Reference proteome</keyword>
<dbReference type="PANTHER" id="PTHR48083:SF19">
    <property type="entry name" value="FLAVIN-DEPENDENT MONOOXYGENASE, OXYGENASE SUBUNIT HSAA"/>
    <property type="match status" value="1"/>
</dbReference>
<dbReference type="GO" id="GO:0033539">
    <property type="term" value="P:fatty acid beta-oxidation using acyl-CoA dehydrogenase"/>
    <property type="evidence" value="ECO:0007669"/>
    <property type="project" value="TreeGrafter"/>
</dbReference>
<dbReference type="InterPro" id="IPR009100">
    <property type="entry name" value="AcylCoA_DH/oxidase_NM_dom_sf"/>
</dbReference>
<dbReference type="Gene3D" id="1.10.540.10">
    <property type="entry name" value="Acyl-CoA dehydrogenase/oxidase, N-terminal domain"/>
    <property type="match status" value="1"/>
</dbReference>
<dbReference type="OrthoDB" id="3404950at2"/>
<gene>
    <name evidence="5" type="ORF">J116_003535</name>
</gene>
<dbReference type="GO" id="GO:0003995">
    <property type="term" value="F:acyl-CoA dehydrogenase activity"/>
    <property type="evidence" value="ECO:0007669"/>
    <property type="project" value="TreeGrafter"/>
</dbReference>
<keyword evidence="1" id="KW-0560">Oxidoreductase</keyword>
<dbReference type="InterPro" id="IPR036250">
    <property type="entry name" value="AcylCo_DH-like_C"/>
</dbReference>
<feature type="domain" description="Acyl-CoA dehydrogenase/oxidase N-terminal" evidence="3">
    <location>
        <begin position="31"/>
        <end position="110"/>
    </location>
</feature>
<evidence type="ECO:0000256" key="2">
    <source>
        <dbReference type="ARBA" id="ARBA00049661"/>
    </source>
</evidence>
<feature type="domain" description="Acyl-CoA dehydrogenase C-terminal" evidence="4">
    <location>
        <begin position="249"/>
        <end position="379"/>
    </location>
</feature>
<dbReference type="GO" id="GO:0050660">
    <property type="term" value="F:flavin adenine dinucleotide binding"/>
    <property type="evidence" value="ECO:0007669"/>
    <property type="project" value="InterPro"/>
</dbReference>
<dbReference type="Gene3D" id="2.40.110.10">
    <property type="entry name" value="Butyryl-CoA Dehydrogenase, subunit A, domain 2"/>
    <property type="match status" value="1"/>
</dbReference>
<comment type="caution">
    <text evidence="5">The sequence shown here is derived from an EMBL/GenBank/DDBJ whole genome shotgun (WGS) entry which is preliminary data.</text>
</comment>
<dbReference type="PIRSF" id="PIRSF016578">
    <property type="entry name" value="HsaA"/>
    <property type="match status" value="1"/>
</dbReference>
<name>A0A1D3DMZ8_9ACTN</name>
<evidence type="ECO:0000256" key="1">
    <source>
        <dbReference type="ARBA" id="ARBA00023002"/>
    </source>
</evidence>
<dbReference type="eggNOG" id="COG1960">
    <property type="taxonomic scope" value="Bacteria"/>
</dbReference>
<organism evidence="5 6">
    <name type="scientific">Streptomyces thermolilacinus SPC6</name>
    <dbReference type="NCBI Taxonomy" id="1306406"/>
    <lineage>
        <taxon>Bacteria</taxon>
        <taxon>Bacillati</taxon>
        <taxon>Actinomycetota</taxon>
        <taxon>Actinomycetes</taxon>
        <taxon>Kitasatosporales</taxon>
        <taxon>Streptomycetaceae</taxon>
        <taxon>Streptomyces</taxon>
    </lineage>
</organism>
<dbReference type="AlphaFoldDB" id="A0A1D3DMZ8"/>
<evidence type="ECO:0000313" key="5">
    <source>
        <dbReference type="EMBL" id="OEJ93680.1"/>
    </source>
</evidence>
<dbReference type="Gene3D" id="1.20.140.10">
    <property type="entry name" value="Butyryl-CoA Dehydrogenase, subunit A, domain 3"/>
    <property type="match status" value="1"/>
</dbReference>
<dbReference type="InterPro" id="IPR050741">
    <property type="entry name" value="Acyl-CoA_dehydrogenase"/>
</dbReference>
<evidence type="ECO:0000259" key="3">
    <source>
        <dbReference type="Pfam" id="PF02771"/>
    </source>
</evidence>
<dbReference type="RefSeq" id="WP_023590732.1">
    <property type="nucleotide sequence ID" value="NZ_ASHX02000001.1"/>
</dbReference>
<comment type="similarity">
    <text evidence="2">Belongs to the HpaH/HsaA monooxygenase family.</text>
</comment>
<sequence>MAVIPEDQTHPSAASSDLLRGARELVPLLSRNAEQTERDRRLPEESVKSLVDAGMFKLAVPRRYGGHEASLRTLIDVSAVLAEGDGSSSWVVSVCNSVAWVVSLFPERAQDEVFGADPEAKVSGVLTPSATAQRVEGGFRVSGRWHYASGAWHADWALIGFPVPDSTGQIVDQGMALLPAVDYTVEDTWHVAGMRGTGSNCVVAQDVFVPEHRVLSVPKAMAGEYPPQRSGSALARSAFTQFLTGAPLVAPQLGLGRAALELVKGKAAEKAITFTFFERQRDSTAFQLLVAEAAQKIDTAHLHVHRAADDIDTAAARGQALDPLGRLRARSDLSGAVGHITEAIGILLTAHGAGSFADASPLQRIWRDSGVGARHAILQPQVIKEMYGKALLGVEEQISPLV</sequence>
<dbReference type="InterPro" id="IPR046373">
    <property type="entry name" value="Acyl-CoA_Oxase/DH_mid-dom_sf"/>
</dbReference>